<sequence>MQLYSVINLNGLPAADRFSFWWEAVARSVVPVHAASEDALGFWAEMASVDLGTVQVSRVRSLSFDACRTPRLIRRSDPDLLQLSLTLRGRSGIEQQDRQASLCPTDLVLYDTSVPFRAWTLPEDTADGIVVQVPRDSLPLSAGAIRRLTARRLPGRSGMGALLATTLRQALRQAAALTRADAGRLSGIVVDLVVSVLAHELESGPDAAPSCTGETVLLRVRDFVLRHLADPGLSPATVAAAHSMSVRSLHRLFEAEGATVSAWIRERRLEHCRRDLADPLHGRQTIRVIAARGGFTDPANFSRAFRGAYGLSPQEYRRQCLDG</sequence>
<gene>
    <name evidence="5" type="ORF">CP972_07510</name>
</gene>
<evidence type="ECO:0000256" key="3">
    <source>
        <dbReference type="ARBA" id="ARBA00023163"/>
    </source>
</evidence>
<protein>
    <submittedName>
        <fullName evidence="5">Helix-turn-helix domain-containing protein</fullName>
    </submittedName>
</protein>
<dbReference type="PANTHER" id="PTHR46796:SF6">
    <property type="entry name" value="ARAC SUBFAMILY"/>
    <property type="match status" value="1"/>
</dbReference>
<dbReference type="InterPro" id="IPR035418">
    <property type="entry name" value="AraC-bd_2"/>
</dbReference>
<evidence type="ECO:0000313" key="5">
    <source>
        <dbReference type="EMBL" id="QEV05556.1"/>
    </source>
</evidence>
<dbReference type="PROSITE" id="PS01124">
    <property type="entry name" value="HTH_ARAC_FAMILY_2"/>
    <property type="match status" value="1"/>
</dbReference>
<dbReference type="EMBL" id="CP023697">
    <property type="protein sequence ID" value="QEV05556.1"/>
    <property type="molecule type" value="Genomic_DNA"/>
</dbReference>
<dbReference type="Pfam" id="PF14525">
    <property type="entry name" value="AraC_binding_2"/>
    <property type="match status" value="1"/>
</dbReference>
<keyword evidence="6" id="KW-1185">Reference proteome</keyword>
<accession>A0ABX6AUZ4</accession>
<evidence type="ECO:0000313" key="6">
    <source>
        <dbReference type="Proteomes" id="UP000326041"/>
    </source>
</evidence>
<keyword evidence="1" id="KW-0805">Transcription regulation</keyword>
<name>A0ABX6AUZ4_9ACTN</name>
<evidence type="ECO:0000256" key="1">
    <source>
        <dbReference type="ARBA" id="ARBA00023015"/>
    </source>
</evidence>
<dbReference type="PANTHER" id="PTHR46796">
    <property type="entry name" value="HTH-TYPE TRANSCRIPTIONAL ACTIVATOR RHAS-RELATED"/>
    <property type="match status" value="1"/>
</dbReference>
<dbReference type="PRINTS" id="PR00032">
    <property type="entry name" value="HTHARAC"/>
</dbReference>
<dbReference type="InterPro" id="IPR009057">
    <property type="entry name" value="Homeodomain-like_sf"/>
</dbReference>
<dbReference type="SMART" id="SM00342">
    <property type="entry name" value="HTH_ARAC"/>
    <property type="match status" value="1"/>
</dbReference>
<dbReference type="InterPro" id="IPR018060">
    <property type="entry name" value="HTH_AraC"/>
</dbReference>
<dbReference type="Pfam" id="PF12833">
    <property type="entry name" value="HTH_18"/>
    <property type="match status" value="1"/>
</dbReference>
<dbReference type="InterPro" id="IPR050204">
    <property type="entry name" value="AraC_XylS_family_regulators"/>
</dbReference>
<keyword evidence="3" id="KW-0804">Transcription</keyword>
<feature type="domain" description="HTH araC/xylS-type" evidence="4">
    <location>
        <begin position="218"/>
        <end position="319"/>
    </location>
</feature>
<evidence type="ECO:0000256" key="2">
    <source>
        <dbReference type="ARBA" id="ARBA00023125"/>
    </source>
</evidence>
<keyword evidence="2" id="KW-0238">DNA-binding</keyword>
<dbReference type="InterPro" id="IPR020449">
    <property type="entry name" value="Tscrpt_reg_AraC-type_HTH"/>
</dbReference>
<proteinExistence type="predicted"/>
<dbReference type="Gene3D" id="1.10.10.60">
    <property type="entry name" value="Homeodomain-like"/>
    <property type="match status" value="1"/>
</dbReference>
<organism evidence="5 6">
    <name type="scientific">Streptomyces prasinus</name>
    <dbReference type="NCBI Taxonomy" id="67345"/>
    <lineage>
        <taxon>Bacteria</taxon>
        <taxon>Bacillati</taxon>
        <taxon>Actinomycetota</taxon>
        <taxon>Actinomycetes</taxon>
        <taxon>Kitasatosporales</taxon>
        <taxon>Streptomycetaceae</taxon>
        <taxon>Streptomyces</taxon>
    </lineage>
</organism>
<dbReference type="Proteomes" id="UP000326041">
    <property type="component" value="Chromosome"/>
</dbReference>
<evidence type="ECO:0000259" key="4">
    <source>
        <dbReference type="PROSITE" id="PS01124"/>
    </source>
</evidence>
<dbReference type="SUPFAM" id="SSF46689">
    <property type="entry name" value="Homeodomain-like"/>
    <property type="match status" value="1"/>
</dbReference>
<reference evidence="5 6" key="1">
    <citation type="submission" date="2017-09" db="EMBL/GenBank/DDBJ databases">
        <authorList>
            <person name="Lee N."/>
            <person name="Cho B.-K."/>
        </authorList>
    </citation>
    <scope>NUCLEOTIDE SEQUENCE [LARGE SCALE GENOMIC DNA]</scope>
    <source>
        <strain evidence="5 6">ATCC 13879</strain>
    </source>
</reference>